<feature type="binding site" evidence="5">
    <location>
        <position position="229"/>
    </location>
    <ligand>
        <name>a divalent metal cation</name>
        <dbReference type="ChEBI" id="CHEBI:60240"/>
        <label>1</label>
    </ligand>
</feature>
<organism evidence="6 7">
    <name type="scientific">Desulfolithobacter dissulfuricans</name>
    <dbReference type="NCBI Taxonomy" id="2795293"/>
    <lineage>
        <taxon>Bacteria</taxon>
        <taxon>Pseudomonadati</taxon>
        <taxon>Thermodesulfobacteriota</taxon>
        <taxon>Desulfobulbia</taxon>
        <taxon>Desulfobulbales</taxon>
        <taxon>Desulfobulbaceae</taxon>
        <taxon>Desulfolithobacter</taxon>
    </lineage>
</organism>
<dbReference type="GO" id="GO:0005737">
    <property type="term" value="C:cytoplasm"/>
    <property type="evidence" value="ECO:0007669"/>
    <property type="project" value="TreeGrafter"/>
</dbReference>
<reference evidence="6" key="1">
    <citation type="submission" date="2020-12" db="EMBL/GenBank/DDBJ databases">
        <title>Desulfobium dissulfuricans gen. nov., sp. nov., a novel mesophilic, sulfate-reducing bacterium isolated from a deep-sea hydrothermal vent.</title>
        <authorList>
            <person name="Hashimoto Y."/>
            <person name="Tame A."/>
            <person name="Sawayama S."/>
            <person name="Miyazaki J."/>
            <person name="Takai K."/>
            <person name="Nakagawa S."/>
        </authorList>
    </citation>
    <scope>NUCLEOTIDE SEQUENCE</scope>
    <source>
        <strain evidence="6">GF1</strain>
    </source>
</reference>
<dbReference type="KEGG" id="ddu:GF1_26280"/>
<evidence type="ECO:0000313" key="7">
    <source>
        <dbReference type="Proteomes" id="UP001063350"/>
    </source>
</evidence>
<dbReference type="InterPro" id="IPR002678">
    <property type="entry name" value="DUF34/NIF3"/>
</dbReference>
<evidence type="ECO:0000313" key="6">
    <source>
        <dbReference type="EMBL" id="BCO10252.1"/>
    </source>
</evidence>
<dbReference type="InterPro" id="IPR036069">
    <property type="entry name" value="DUF34/NIF3_sf"/>
</dbReference>
<protein>
    <recommendedName>
        <fullName evidence="3">GTP cyclohydrolase 1 type 2 homolog</fullName>
    </recommendedName>
</protein>
<keyword evidence="7" id="KW-1185">Reference proteome</keyword>
<dbReference type="Gene3D" id="3.40.1390.30">
    <property type="entry name" value="NIF3 (NGG1p interacting factor 3)-like"/>
    <property type="match status" value="2"/>
</dbReference>
<feature type="binding site" evidence="5">
    <location>
        <position position="66"/>
    </location>
    <ligand>
        <name>a divalent metal cation</name>
        <dbReference type="ChEBI" id="CHEBI:60240"/>
        <label>1</label>
    </ligand>
</feature>
<accession>A0A915U6J0</accession>
<evidence type="ECO:0000256" key="1">
    <source>
        <dbReference type="ARBA" id="ARBA00006964"/>
    </source>
</evidence>
<dbReference type="Proteomes" id="UP001063350">
    <property type="component" value="Chromosome"/>
</dbReference>
<evidence type="ECO:0000256" key="2">
    <source>
        <dbReference type="ARBA" id="ARBA00011643"/>
    </source>
</evidence>
<dbReference type="SUPFAM" id="SSF102705">
    <property type="entry name" value="NIF3 (NGG1p interacting factor 3)-like"/>
    <property type="match status" value="1"/>
</dbReference>
<dbReference type="Pfam" id="PF01784">
    <property type="entry name" value="DUF34_NIF3"/>
    <property type="match status" value="1"/>
</dbReference>
<evidence type="ECO:0000256" key="4">
    <source>
        <dbReference type="ARBA" id="ARBA00022723"/>
    </source>
</evidence>
<dbReference type="GO" id="GO:0046872">
    <property type="term" value="F:metal ion binding"/>
    <property type="evidence" value="ECO:0007669"/>
    <property type="project" value="UniProtKB-KW"/>
</dbReference>
<evidence type="ECO:0000256" key="5">
    <source>
        <dbReference type="PIRSR" id="PIRSR602678-1"/>
    </source>
</evidence>
<dbReference type="PANTHER" id="PTHR13799:SF14">
    <property type="entry name" value="GTP CYCLOHYDROLASE 1 TYPE 2 HOMOLOG"/>
    <property type="match status" value="1"/>
</dbReference>
<feature type="binding site" evidence="5">
    <location>
        <position position="233"/>
    </location>
    <ligand>
        <name>a divalent metal cation</name>
        <dbReference type="ChEBI" id="CHEBI:60240"/>
        <label>1</label>
    </ligand>
</feature>
<evidence type="ECO:0000256" key="3">
    <source>
        <dbReference type="ARBA" id="ARBA00022112"/>
    </source>
</evidence>
<name>A0A915U6J0_9BACT</name>
<feature type="binding site" evidence="5">
    <location>
        <position position="105"/>
    </location>
    <ligand>
        <name>a divalent metal cation</name>
        <dbReference type="ChEBI" id="CHEBI:60240"/>
        <label>1</label>
    </ligand>
</feature>
<comment type="subunit">
    <text evidence="2">Homohexamer.</text>
</comment>
<dbReference type="FunFam" id="3.40.1390.30:FF:000001">
    <property type="entry name" value="GTP cyclohydrolase 1 type 2"/>
    <property type="match status" value="1"/>
</dbReference>
<dbReference type="EMBL" id="AP024233">
    <property type="protein sequence ID" value="BCO10252.1"/>
    <property type="molecule type" value="Genomic_DNA"/>
</dbReference>
<feature type="binding site" evidence="5">
    <location>
        <position position="67"/>
    </location>
    <ligand>
        <name>a divalent metal cation</name>
        <dbReference type="ChEBI" id="CHEBI:60240"/>
        <label>1</label>
    </ligand>
</feature>
<dbReference type="AlphaFoldDB" id="A0A915U6J0"/>
<proteinExistence type="inferred from homology"/>
<dbReference type="NCBIfam" id="TIGR00486">
    <property type="entry name" value="YbgI_SA1388"/>
    <property type="match status" value="1"/>
</dbReference>
<dbReference type="PANTHER" id="PTHR13799">
    <property type="entry name" value="NGG1 INTERACTING FACTOR 3"/>
    <property type="match status" value="1"/>
</dbReference>
<keyword evidence="4 5" id="KW-0479">Metal-binding</keyword>
<sequence length="270" mass="29055">MTATVQHILDILERIAPAELAQSWDNVGLLIGDPGQPVHGIMLALDPTSQVLDQATRLHADLLITHHPLIFHPTKSIRTEQPGGRLISTAIRHNICVIGCHTNLDAASGGVSDILARRLGLEKTRPLDPTSSESAADSCGLGRIGEYPVPLTPDDFIGRLREAIEPPWLLEAGPRPETIRRVAVCGGSCFDYAGKTLDLGADVFVSSELKHATARWAEEAGLWLVDGGHFATEQIVIASLHQALTKELEAAGLELPLHTAAQRSPLARIF</sequence>
<dbReference type="RefSeq" id="WP_267926987.1">
    <property type="nucleotide sequence ID" value="NZ_AP024233.1"/>
</dbReference>
<gene>
    <name evidence="6" type="ORF">GF1_26280</name>
</gene>
<comment type="similarity">
    <text evidence="1">Belongs to the GTP cyclohydrolase I type 2/NIF3 family.</text>
</comment>